<dbReference type="FunFam" id="2.30.30.790:FF:000007">
    <property type="entry name" value="Mitochondrial ribosomal protein, putative"/>
    <property type="match status" value="1"/>
</dbReference>
<dbReference type="EMBL" id="MU853608">
    <property type="protein sequence ID" value="KAK4141643.1"/>
    <property type="molecule type" value="Genomic_DNA"/>
</dbReference>
<evidence type="ECO:0000256" key="4">
    <source>
        <dbReference type="SAM" id="MobiDB-lite"/>
    </source>
</evidence>
<dbReference type="GO" id="GO:0006412">
    <property type="term" value="P:translation"/>
    <property type="evidence" value="ECO:0007669"/>
    <property type="project" value="InterPro"/>
</dbReference>
<dbReference type="SUPFAM" id="SSF50104">
    <property type="entry name" value="Translation proteins SH3-like domain"/>
    <property type="match status" value="1"/>
</dbReference>
<dbReference type="PANTHER" id="PTHR15680:SF9">
    <property type="entry name" value="LARGE RIBOSOMAL SUBUNIT PROTEIN BL19M"/>
    <property type="match status" value="1"/>
</dbReference>
<evidence type="ECO:0000256" key="1">
    <source>
        <dbReference type="ARBA" id="ARBA00005781"/>
    </source>
</evidence>
<accession>A0AAN6UYV9</accession>
<comment type="similarity">
    <text evidence="1">Belongs to the bacterial ribosomal protein bL19 family.</text>
</comment>
<evidence type="ECO:0000256" key="2">
    <source>
        <dbReference type="ARBA" id="ARBA00022980"/>
    </source>
</evidence>
<gene>
    <name evidence="5" type="ORF">C8A04DRAFT_30753</name>
</gene>
<sequence length="271" mass="29007">MNSALARRPLGCLKTSLRLARQQKMVFSRRGMATEAQTTTTTAPEATAGVETVAAVETAVTAATRPPLNHGFFRISGRNPNTIRSAFAVYPKTTLAGTQTLAPPPVNPLDALHQAQIQKMDPTGVRTALFAKTRDAAKVGDVLMVTHRRGGEPFAGVLLSIRRRGIDTAILLRNHLSKVGVELWFKVYNKNVAGIEVVKRAAKRARRARLTYMRKPKHDMGSVEELVYEWKRNRKVFTSGKAGKAAAGGKAGGKGGAKGGKVGGGGGGKKK</sequence>
<dbReference type="InterPro" id="IPR001857">
    <property type="entry name" value="Ribosomal_bL19"/>
</dbReference>
<dbReference type="GO" id="GO:0003735">
    <property type="term" value="F:structural constituent of ribosome"/>
    <property type="evidence" value="ECO:0007669"/>
    <property type="project" value="InterPro"/>
</dbReference>
<feature type="region of interest" description="Disordered" evidence="4">
    <location>
        <begin position="239"/>
        <end position="271"/>
    </location>
</feature>
<dbReference type="GO" id="GO:0005762">
    <property type="term" value="C:mitochondrial large ribosomal subunit"/>
    <property type="evidence" value="ECO:0007669"/>
    <property type="project" value="TreeGrafter"/>
</dbReference>
<feature type="compositionally biased region" description="Gly residues" evidence="4">
    <location>
        <begin position="249"/>
        <end position="271"/>
    </location>
</feature>
<dbReference type="PANTHER" id="PTHR15680">
    <property type="entry name" value="RIBOSOMAL PROTEIN L19"/>
    <property type="match status" value="1"/>
</dbReference>
<evidence type="ECO:0000313" key="6">
    <source>
        <dbReference type="Proteomes" id="UP001302676"/>
    </source>
</evidence>
<protein>
    <submittedName>
        <fullName evidence="5">Translation protein SH3-like domain-containing protein</fullName>
    </submittedName>
</protein>
<dbReference type="Gene3D" id="2.30.30.790">
    <property type="match status" value="1"/>
</dbReference>
<reference evidence="5" key="1">
    <citation type="journal article" date="2023" name="Mol. Phylogenet. Evol.">
        <title>Genome-scale phylogeny and comparative genomics of the fungal order Sordariales.</title>
        <authorList>
            <person name="Hensen N."/>
            <person name="Bonometti L."/>
            <person name="Westerberg I."/>
            <person name="Brannstrom I.O."/>
            <person name="Guillou S."/>
            <person name="Cros-Aarteil S."/>
            <person name="Calhoun S."/>
            <person name="Haridas S."/>
            <person name="Kuo A."/>
            <person name="Mondo S."/>
            <person name="Pangilinan J."/>
            <person name="Riley R."/>
            <person name="LaButti K."/>
            <person name="Andreopoulos B."/>
            <person name="Lipzen A."/>
            <person name="Chen C."/>
            <person name="Yan M."/>
            <person name="Daum C."/>
            <person name="Ng V."/>
            <person name="Clum A."/>
            <person name="Steindorff A."/>
            <person name="Ohm R.A."/>
            <person name="Martin F."/>
            <person name="Silar P."/>
            <person name="Natvig D.O."/>
            <person name="Lalanne C."/>
            <person name="Gautier V."/>
            <person name="Ament-Velasquez S.L."/>
            <person name="Kruys A."/>
            <person name="Hutchinson M.I."/>
            <person name="Powell A.J."/>
            <person name="Barry K."/>
            <person name="Miller A.N."/>
            <person name="Grigoriev I.V."/>
            <person name="Debuchy R."/>
            <person name="Gladieux P."/>
            <person name="Hiltunen Thoren M."/>
            <person name="Johannesson H."/>
        </authorList>
    </citation>
    <scope>NUCLEOTIDE SEQUENCE</scope>
    <source>
        <strain evidence="5">CBS 141.50</strain>
    </source>
</reference>
<keyword evidence="6" id="KW-1185">Reference proteome</keyword>
<dbReference type="InterPro" id="IPR008991">
    <property type="entry name" value="Translation_prot_SH3-like_sf"/>
</dbReference>
<organism evidence="5 6">
    <name type="scientific">Dichotomopilus funicola</name>
    <dbReference type="NCBI Taxonomy" id="1934379"/>
    <lineage>
        <taxon>Eukaryota</taxon>
        <taxon>Fungi</taxon>
        <taxon>Dikarya</taxon>
        <taxon>Ascomycota</taxon>
        <taxon>Pezizomycotina</taxon>
        <taxon>Sordariomycetes</taxon>
        <taxon>Sordariomycetidae</taxon>
        <taxon>Sordariales</taxon>
        <taxon>Chaetomiaceae</taxon>
        <taxon>Dichotomopilus</taxon>
    </lineage>
</organism>
<comment type="caution">
    <text evidence="5">The sequence shown here is derived from an EMBL/GenBank/DDBJ whole genome shotgun (WGS) entry which is preliminary data.</text>
</comment>
<evidence type="ECO:0000256" key="3">
    <source>
        <dbReference type="ARBA" id="ARBA00023274"/>
    </source>
</evidence>
<dbReference type="AlphaFoldDB" id="A0AAN6UYV9"/>
<dbReference type="GeneID" id="87818119"/>
<evidence type="ECO:0000313" key="5">
    <source>
        <dbReference type="EMBL" id="KAK4141643.1"/>
    </source>
</evidence>
<proteinExistence type="inferred from homology"/>
<dbReference type="RefSeq" id="XP_062635014.1">
    <property type="nucleotide sequence ID" value="XM_062781506.1"/>
</dbReference>
<dbReference type="InterPro" id="IPR038657">
    <property type="entry name" value="Ribosomal_bL19_sf"/>
</dbReference>
<keyword evidence="3" id="KW-0687">Ribonucleoprotein</keyword>
<name>A0AAN6UYV9_9PEZI</name>
<keyword evidence="2" id="KW-0689">Ribosomal protein</keyword>
<dbReference type="Pfam" id="PF01245">
    <property type="entry name" value="Ribosomal_L19"/>
    <property type="match status" value="1"/>
</dbReference>
<dbReference type="Proteomes" id="UP001302676">
    <property type="component" value="Unassembled WGS sequence"/>
</dbReference>
<reference evidence="5" key="2">
    <citation type="submission" date="2023-05" db="EMBL/GenBank/DDBJ databases">
        <authorList>
            <consortium name="Lawrence Berkeley National Laboratory"/>
            <person name="Steindorff A."/>
            <person name="Hensen N."/>
            <person name="Bonometti L."/>
            <person name="Westerberg I."/>
            <person name="Brannstrom I.O."/>
            <person name="Guillou S."/>
            <person name="Cros-Aarteil S."/>
            <person name="Calhoun S."/>
            <person name="Haridas S."/>
            <person name="Kuo A."/>
            <person name="Mondo S."/>
            <person name="Pangilinan J."/>
            <person name="Riley R."/>
            <person name="Labutti K."/>
            <person name="Andreopoulos B."/>
            <person name="Lipzen A."/>
            <person name="Chen C."/>
            <person name="Yanf M."/>
            <person name="Daum C."/>
            <person name="Ng V."/>
            <person name="Clum A."/>
            <person name="Ohm R."/>
            <person name="Martin F."/>
            <person name="Silar P."/>
            <person name="Natvig D."/>
            <person name="Lalanne C."/>
            <person name="Gautier V."/>
            <person name="Ament-Velasquez S.L."/>
            <person name="Kruys A."/>
            <person name="Hutchinson M.I."/>
            <person name="Powell A.J."/>
            <person name="Barry K."/>
            <person name="Miller A.N."/>
            <person name="Grigoriev I.V."/>
            <person name="Debuchy R."/>
            <person name="Gladieux P."/>
            <person name="Thoren M.H."/>
            <person name="Johannesson H."/>
        </authorList>
    </citation>
    <scope>NUCLEOTIDE SEQUENCE</scope>
    <source>
        <strain evidence="5">CBS 141.50</strain>
    </source>
</reference>